<dbReference type="AlphaFoldDB" id="A0A1B6CHS1"/>
<evidence type="ECO:0000256" key="2">
    <source>
        <dbReference type="ARBA" id="ARBA00023043"/>
    </source>
</evidence>
<name>A0A1B6CHS1_9HEMI</name>
<dbReference type="Pfam" id="PF12796">
    <property type="entry name" value="Ank_2"/>
    <property type="match status" value="1"/>
</dbReference>
<dbReference type="EMBL" id="GEDC01024284">
    <property type="protein sequence ID" value="JAS13014.1"/>
    <property type="molecule type" value="Transcribed_RNA"/>
</dbReference>
<dbReference type="SMART" id="SM00248">
    <property type="entry name" value="ANK"/>
    <property type="match status" value="5"/>
</dbReference>
<dbReference type="SUPFAM" id="SSF47769">
    <property type="entry name" value="SAM/Pointed domain"/>
    <property type="match status" value="1"/>
</dbReference>
<proteinExistence type="predicted"/>
<evidence type="ECO:0000256" key="1">
    <source>
        <dbReference type="ARBA" id="ARBA00022737"/>
    </source>
</evidence>
<evidence type="ECO:0000259" key="4">
    <source>
        <dbReference type="PROSITE" id="PS50105"/>
    </source>
</evidence>
<dbReference type="PROSITE" id="PS50088">
    <property type="entry name" value="ANK_REPEAT"/>
    <property type="match status" value="2"/>
</dbReference>
<feature type="domain" description="SAM" evidence="4">
    <location>
        <begin position="189"/>
        <end position="252"/>
    </location>
</feature>
<dbReference type="InterPro" id="IPR002110">
    <property type="entry name" value="Ankyrin_rpt"/>
</dbReference>
<evidence type="ECO:0000313" key="5">
    <source>
        <dbReference type="EMBL" id="JAS13014.1"/>
    </source>
</evidence>
<dbReference type="InterPro" id="IPR013761">
    <property type="entry name" value="SAM/pointed_sf"/>
</dbReference>
<gene>
    <name evidence="5" type="ORF">g.25303</name>
</gene>
<dbReference type="SUPFAM" id="SSF48403">
    <property type="entry name" value="Ankyrin repeat"/>
    <property type="match status" value="1"/>
</dbReference>
<dbReference type="PROSITE" id="PS50297">
    <property type="entry name" value="ANK_REP_REGION"/>
    <property type="match status" value="2"/>
</dbReference>
<organism evidence="5">
    <name type="scientific">Clastoptera arizonana</name>
    <name type="common">Arizona spittle bug</name>
    <dbReference type="NCBI Taxonomy" id="38151"/>
    <lineage>
        <taxon>Eukaryota</taxon>
        <taxon>Metazoa</taxon>
        <taxon>Ecdysozoa</taxon>
        <taxon>Arthropoda</taxon>
        <taxon>Hexapoda</taxon>
        <taxon>Insecta</taxon>
        <taxon>Pterygota</taxon>
        <taxon>Neoptera</taxon>
        <taxon>Paraneoptera</taxon>
        <taxon>Hemiptera</taxon>
        <taxon>Auchenorrhyncha</taxon>
        <taxon>Cercopoidea</taxon>
        <taxon>Clastopteridae</taxon>
        <taxon>Clastoptera</taxon>
    </lineage>
</organism>
<dbReference type="InterPro" id="IPR036770">
    <property type="entry name" value="Ankyrin_rpt-contain_sf"/>
</dbReference>
<dbReference type="PROSITE" id="PS50105">
    <property type="entry name" value="SAM_DOMAIN"/>
    <property type="match status" value="1"/>
</dbReference>
<keyword evidence="1" id="KW-0677">Repeat</keyword>
<evidence type="ECO:0000256" key="3">
    <source>
        <dbReference type="PROSITE-ProRule" id="PRU00023"/>
    </source>
</evidence>
<dbReference type="Gene3D" id="1.10.150.50">
    <property type="entry name" value="Transcription Factor, Ets-1"/>
    <property type="match status" value="1"/>
</dbReference>
<dbReference type="GO" id="GO:0005634">
    <property type="term" value="C:nucleus"/>
    <property type="evidence" value="ECO:0007669"/>
    <property type="project" value="TreeGrafter"/>
</dbReference>
<dbReference type="Pfam" id="PF00536">
    <property type="entry name" value="SAM_1"/>
    <property type="match status" value="1"/>
</dbReference>
<dbReference type="InterPro" id="IPR050776">
    <property type="entry name" value="Ank_Repeat/CDKN_Inhibitor"/>
</dbReference>
<dbReference type="PANTHER" id="PTHR24201">
    <property type="entry name" value="ANK_REP_REGION DOMAIN-CONTAINING PROTEIN"/>
    <property type="match status" value="1"/>
</dbReference>
<keyword evidence="2 3" id="KW-0040">ANK repeat</keyword>
<dbReference type="InterPro" id="IPR001660">
    <property type="entry name" value="SAM"/>
</dbReference>
<dbReference type="PANTHER" id="PTHR24201:SF16">
    <property type="entry name" value="ANKYRIN-1-LIKE-RELATED"/>
    <property type="match status" value="1"/>
</dbReference>
<dbReference type="SMART" id="SM00454">
    <property type="entry name" value="SAM"/>
    <property type="match status" value="1"/>
</dbReference>
<accession>A0A1B6CHS1</accession>
<sequence>MDLDLCTASALGYLEEVKEILKSSCYNINDKDNEGWAAIMYACYYEHKSVVEQLMFAGAYLDVINNKGQTMLMMAASNGNLDLLKLVYQKNLLECQDINGYTALLYAVNYGQLQTAKYLLSQKTNVNTKENEGLTSLMLASMSGNGAMVDLLLGYGAKKHLVCNNGKTAEEYATKNGYSNIAQALRTIKVITDLKELLEHIGQEKYWPVFEKQNVDLKTFLTFTEDDLKSAGILLFGPRRKMSIAIAHFRSS</sequence>
<dbReference type="Pfam" id="PF00023">
    <property type="entry name" value="Ank"/>
    <property type="match status" value="1"/>
</dbReference>
<protein>
    <recommendedName>
        <fullName evidence="4">SAM domain-containing protein</fullName>
    </recommendedName>
</protein>
<dbReference type="Gene3D" id="1.25.40.20">
    <property type="entry name" value="Ankyrin repeat-containing domain"/>
    <property type="match status" value="2"/>
</dbReference>
<reference evidence="5" key="1">
    <citation type="submission" date="2015-12" db="EMBL/GenBank/DDBJ databases">
        <title>De novo transcriptome assembly of four potential Pierce s Disease insect vectors from Arizona vineyards.</title>
        <authorList>
            <person name="Tassone E.E."/>
        </authorList>
    </citation>
    <scope>NUCLEOTIDE SEQUENCE</scope>
</reference>
<feature type="repeat" description="ANK" evidence="3">
    <location>
        <begin position="99"/>
        <end position="131"/>
    </location>
</feature>
<feature type="repeat" description="ANK" evidence="3">
    <location>
        <begin position="132"/>
        <end position="164"/>
    </location>
</feature>